<dbReference type="Proteomes" id="UP000813461">
    <property type="component" value="Unassembled WGS sequence"/>
</dbReference>
<dbReference type="AlphaFoldDB" id="A0A8K0R0S6"/>
<gene>
    <name evidence="1" type="ORF">FB567DRAFT_137379</name>
</gene>
<protein>
    <submittedName>
        <fullName evidence="1">Uncharacterized protein</fullName>
    </submittedName>
</protein>
<reference evidence="1" key="1">
    <citation type="journal article" date="2021" name="Nat. Commun.">
        <title>Genetic determinants of endophytism in the Arabidopsis root mycobiome.</title>
        <authorList>
            <person name="Mesny F."/>
            <person name="Miyauchi S."/>
            <person name="Thiergart T."/>
            <person name="Pickel B."/>
            <person name="Atanasova L."/>
            <person name="Karlsson M."/>
            <person name="Huettel B."/>
            <person name="Barry K.W."/>
            <person name="Haridas S."/>
            <person name="Chen C."/>
            <person name="Bauer D."/>
            <person name="Andreopoulos W."/>
            <person name="Pangilinan J."/>
            <person name="LaButti K."/>
            <person name="Riley R."/>
            <person name="Lipzen A."/>
            <person name="Clum A."/>
            <person name="Drula E."/>
            <person name="Henrissat B."/>
            <person name="Kohler A."/>
            <person name="Grigoriev I.V."/>
            <person name="Martin F.M."/>
            <person name="Hacquard S."/>
        </authorList>
    </citation>
    <scope>NUCLEOTIDE SEQUENCE</scope>
    <source>
        <strain evidence="1">MPI-SDFR-AT-0120</strain>
    </source>
</reference>
<accession>A0A8K0R0S6</accession>
<evidence type="ECO:0000313" key="1">
    <source>
        <dbReference type="EMBL" id="KAH7078508.1"/>
    </source>
</evidence>
<dbReference type="OrthoDB" id="10460367at2759"/>
<proteinExistence type="predicted"/>
<organism evidence="1 2">
    <name type="scientific">Paraphoma chrysanthemicola</name>
    <dbReference type="NCBI Taxonomy" id="798071"/>
    <lineage>
        <taxon>Eukaryota</taxon>
        <taxon>Fungi</taxon>
        <taxon>Dikarya</taxon>
        <taxon>Ascomycota</taxon>
        <taxon>Pezizomycotina</taxon>
        <taxon>Dothideomycetes</taxon>
        <taxon>Pleosporomycetidae</taxon>
        <taxon>Pleosporales</taxon>
        <taxon>Pleosporineae</taxon>
        <taxon>Phaeosphaeriaceae</taxon>
        <taxon>Paraphoma</taxon>
    </lineage>
</organism>
<dbReference type="EMBL" id="JAGMVJ010000017">
    <property type="protein sequence ID" value="KAH7078508.1"/>
    <property type="molecule type" value="Genomic_DNA"/>
</dbReference>
<keyword evidence="2" id="KW-1185">Reference proteome</keyword>
<comment type="caution">
    <text evidence="1">The sequence shown here is derived from an EMBL/GenBank/DDBJ whole genome shotgun (WGS) entry which is preliminary data.</text>
</comment>
<sequence>MCSEDESRSMWVVVKGPSRRSDKTCNWLSSNVENVSNEPFGRFANLPPSQSKPYRRSRSPTLSIIIGNTPSTLPEQCVVRCLFMGLGMIRPGAATVMPPKPRPIPNTLRILYCEILNVGPRSAGVLGKQCPFERGDRQWLSVFGRVNCSRNMIGPNGPRGYWRCASMWHADGKPLHVAQMDWTCLGLMGEARSSRNHQILATPTGERVRHEQFSTTPAPNAALAGRRHDSSIFRVLKLPRRMVRAREGLDTAAMSCMRG</sequence>
<name>A0A8K0R0S6_9PLEO</name>
<evidence type="ECO:0000313" key="2">
    <source>
        <dbReference type="Proteomes" id="UP000813461"/>
    </source>
</evidence>